<gene>
    <name evidence="2" type="ORF">NDU88_005593</name>
</gene>
<keyword evidence="3" id="KW-1185">Reference proteome</keyword>
<dbReference type="Proteomes" id="UP001066276">
    <property type="component" value="Chromosome 1_1"/>
</dbReference>
<name>A0AAV7WYB3_PLEWA</name>
<comment type="caution">
    <text evidence="2">The sequence shown here is derived from an EMBL/GenBank/DDBJ whole genome shotgun (WGS) entry which is preliminary data.</text>
</comment>
<evidence type="ECO:0000313" key="3">
    <source>
        <dbReference type="Proteomes" id="UP001066276"/>
    </source>
</evidence>
<feature type="region of interest" description="Disordered" evidence="1">
    <location>
        <begin position="34"/>
        <end position="62"/>
    </location>
</feature>
<evidence type="ECO:0000256" key="1">
    <source>
        <dbReference type="SAM" id="MobiDB-lite"/>
    </source>
</evidence>
<feature type="compositionally biased region" description="Basic and acidic residues" evidence="1">
    <location>
        <begin position="37"/>
        <end position="49"/>
    </location>
</feature>
<dbReference type="EMBL" id="JANPWB010000001">
    <property type="protein sequence ID" value="KAJ1218007.1"/>
    <property type="molecule type" value="Genomic_DNA"/>
</dbReference>
<evidence type="ECO:0000313" key="2">
    <source>
        <dbReference type="EMBL" id="KAJ1218007.1"/>
    </source>
</evidence>
<sequence>MTAAQIEQEDACIPNELMVPCGLNPDALPFITSPGIRHRDSLEDRDSHYDSTAAPPGTMPEGKKRGHCLEFVDLFPDVGLNQPLNRSRLLTLFYAGPELRALSSRQIRIPNHDEKKKENNCEDWSWVVAVLAGDS</sequence>
<dbReference type="AlphaFoldDB" id="A0AAV7WYB3"/>
<reference evidence="2" key="1">
    <citation type="journal article" date="2022" name="bioRxiv">
        <title>Sequencing and chromosome-scale assembly of the giantPleurodeles waltlgenome.</title>
        <authorList>
            <person name="Brown T."/>
            <person name="Elewa A."/>
            <person name="Iarovenko S."/>
            <person name="Subramanian E."/>
            <person name="Araus A.J."/>
            <person name="Petzold A."/>
            <person name="Susuki M."/>
            <person name="Suzuki K.-i.T."/>
            <person name="Hayashi T."/>
            <person name="Toyoda A."/>
            <person name="Oliveira C."/>
            <person name="Osipova E."/>
            <person name="Leigh N.D."/>
            <person name="Simon A."/>
            <person name="Yun M.H."/>
        </authorList>
    </citation>
    <scope>NUCLEOTIDE SEQUENCE</scope>
    <source>
        <strain evidence="2">20211129_DDA</strain>
        <tissue evidence="2">Liver</tissue>
    </source>
</reference>
<protein>
    <submittedName>
        <fullName evidence="2">Uncharacterized protein</fullName>
    </submittedName>
</protein>
<proteinExistence type="predicted"/>
<organism evidence="2 3">
    <name type="scientific">Pleurodeles waltl</name>
    <name type="common">Iberian ribbed newt</name>
    <dbReference type="NCBI Taxonomy" id="8319"/>
    <lineage>
        <taxon>Eukaryota</taxon>
        <taxon>Metazoa</taxon>
        <taxon>Chordata</taxon>
        <taxon>Craniata</taxon>
        <taxon>Vertebrata</taxon>
        <taxon>Euteleostomi</taxon>
        <taxon>Amphibia</taxon>
        <taxon>Batrachia</taxon>
        <taxon>Caudata</taxon>
        <taxon>Salamandroidea</taxon>
        <taxon>Salamandridae</taxon>
        <taxon>Pleurodelinae</taxon>
        <taxon>Pleurodeles</taxon>
    </lineage>
</organism>
<accession>A0AAV7WYB3</accession>